<dbReference type="AlphaFoldDB" id="A0AAE0Y3A2"/>
<keyword evidence="15" id="KW-1185">Reference proteome</keyword>
<comment type="subcellular location">
    <subcellularLocation>
        <location evidence="1 10 11">Nucleus</location>
    </subcellularLocation>
</comment>
<keyword evidence="9 10" id="KW-0539">Nucleus</keyword>
<evidence type="ECO:0000256" key="6">
    <source>
        <dbReference type="ARBA" id="ARBA00023125"/>
    </source>
</evidence>
<dbReference type="PROSITE" id="PS00027">
    <property type="entry name" value="HOMEOBOX_1"/>
    <property type="match status" value="1"/>
</dbReference>
<feature type="region of interest" description="Disordered" evidence="12">
    <location>
        <begin position="1"/>
        <end position="119"/>
    </location>
</feature>
<sequence length="182" mass="20168">MYNSRSPTSRTAGDFPTSPYYERRSPYESLSPSQQNEFTYEERSPPSPYDVRSPTSPYDVRSPVSPYDIRSPLSLNDSGFPASPSKGRSLSSSSNGSSASTGLSGIQAHLSPPNQLPRVTEYQLKSLEANFKDNRNPSELDLTLISAEVGLPESEVKHWFAHRLARWRQQQGLPANSTSVND</sequence>
<dbReference type="Pfam" id="PF00046">
    <property type="entry name" value="Homeodomain"/>
    <property type="match status" value="1"/>
</dbReference>
<evidence type="ECO:0000256" key="1">
    <source>
        <dbReference type="ARBA" id="ARBA00004123"/>
    </source>
</evidence>
<evidence type="ECO:0000256" key="9">
    <source>
        <dbReference type="ARBA" id="ARBA00023242"/>
    </source>
</evidence>
<dbReference type="EMBL" id="JAWDGP010006989">
    <property type="protein sequence ID" value="KAK3731657.1"/>
    <property type="molecule type" value="Genomic_DNA"/>
</dbReference>
<evidence type="ECO:0000256" key="4">
    <source>
        <dbReference type="ARBA" id="ARBA00022491"/>
    </source>
</evidence>
<evidence type="ECO:0000256" key="2">
    <source>
        <dbReference type="ARBA" id="ARBA00021327"/>
    </source>
</evidence>
<dbReference type="CDD" id="cd00086">
    <property type="entry name" value="homeodomain"/>
    <property type="match status" value="1"/>
</dbReference>
<evidence type="ECO:0000313" key="14">
    <source>
        <dbReference type="EMBL" id="KAK3731657.1"/>
    </source>
</evidence>
<dbReference type="Proteomes" id="UP001283361">
    <property type="component" value="Unassembled WGS sequence"/>
</dbReference>
<keyword evidence="5" id="KW-0805">Transcription regulation</keyword>
<keyword evidence="7 10" id="KW-0371">Homeobox</keyword>
<keyword evidence="8" id="KW-0804">Transcription</keyword>
<dbReference type="SUPFAM" id="SSF46689">
    <property type="entry name" value="Homeodomain-like"/>
    <property type="match status" value="1"/>
</dbReference>
<organism evidence="14 15">
    <name type="scientific">Elysia crispata</name>
    <name type="common">lettuce slug</name>
    <dbReference type="NCBI Taxonomy" id="231223"/>
    <lineage>
        <taxon>Eukaryota</taxon>
        <taxon>Metazoa</taxon>
        <taxon>Spiralia</taxon>
        <taxon>Lophotrochozoa</taxon>
        <taxon>Mollusca</taxon>
        <taxon>Gastropoda</taxon>
        <taxon>Heterobranchia</taxon>
        <taxon>Euthyneura</taxon>
        <taxon>Panpulmonata</taxon>
        <taxon>Sacoglossa</taxon>
        <taxon>Placobranchoidea</taxon>
        <taxon>Plakobranchidae</taxon>
        <taxon>Elysia</taxon>
    </lineage>
</organism>
<feature type="compositionally biased region" description="Low complexity" evidence="12">
    <location>
        <begin position="83"/>
        <end position="105"/>
    </location>
</feature>
<keyword evidence="3" id="KW-0217">Developmental protein</keyword>
<comment type="caution">
    <text evidence="14">The sequence shown here is derived from an EMBL/GenBank/DDBJ whole genome shotgun (WGS) entry which is preliminary data.</text>
</comment>
<evidence type="ECO:0000256" key="10">
    <source>
        <dbReference type="PROSITE-ProRule" id="PRU00108"/>
    </source>
</evidence>
<dbReference type="PANTHER" id="PTHR21408">
    <property type="entry name" value="HOMEODOMAIN-ONLY PROTEIN"/>
    <property type="match status" value="1"/>
</dbReference>
<dbReference type="InterPro" id="IPR001356">
    <property type="entry name" value="HD"/>
</dbReference>
<dbReference type="InterPro" id="IPR017970">
    <property type="entry name" value="Homeobox_CS"/>
</dbReference>
<dbReference type="InterPro" id="IPR039162">
    <property type="entry name" value="HOPX"/>
</dbReference>
<gene>
    <name evidence="14" type="ORF">RRG08_035328</name>
</gene>
<dbReference type="InterPro" id="IPR009057">
    <property type="entry name" value="Homeodomain-like_sf"/>
</dbReference>
<evidence type="ECO:0000256" key="7">
    <source>
        <dbReference type="ARBA" id="ARBA00023155"/>
    </source>
</evidence>
<protein>
    <recommendedName>
        <fullName evidence="2">Homeodomain-only protein</fullName>
    </recommendedName>
</protein>
<dbReference type="PANTHER" id="PTHR21408:SF1">
    <property type="entry name" value="HOMEODOMAIN-ONLY PROTEIN"/>
    <property type="match status" value="1"/>
</dbReference>
<accession>A0AAE0Y3A2</accession>
<dbReference type="GO" id="GO:0005634">
    <property type="term" value="C:nucleus"/>
    <property type="evidence" value="ECO:0007669"/>
    <property type="project" value="UniProtKB-SubCell"/>
</dbReference>
<dbReference type="SMART" id="SM00389">
    <property type="entry name" value="HOX"/>
    <property type="match status" value="1"/>
</dbReference>
<reference evidence="14" key="1">
    <citation type="journal article" date="2023" name="G3 (Bethesda)">
        <title>A reference genome for the long-term kleptoplast-retaining sea slug Elysia crispata morphotype clarki.</title>
        <authorList>
            <person name="Eastman K.E."/>
            <person name="Pendleton A.L."/>
            <person name="Shaikh M.A."/>
            <person name="Suttiyut T."/>
            <person name="Ogas R."/>
            <person name="Tomko P."/>
            <person name="Gavelis G."/>
            <person name="Widhalm J.R."/>
            <person name="Wisecaver J.H."/>
        </authorList>
    </citation>
    <scope>NUCLEOTIDE SEQUENCE</scope>
    <source>
        <strain evidence="14">ECLA1</strain>
    </source>
</reference>
<evidence type="ECO:0000259" key="13">
    <source>
        <dbReference type="PROSITE" id="PS50071"/>
    </source>
</evidence>
<proteinExistence type="predicted"/>
<evidence type="ECO:0000256" key="5">
    <source>
        <dbReference type="ARBA" id="ARBA00023015"/>
    </source>
</evidence>
<feature type="domain" description="Homeobox" evidence="13">
    <location>
        <begin position="118"/>
        <end position="170"/>
    </location>
</feature>
<evidence type="ECO:0000256" key="3">
    <source>
        <dbReference type="ARBA" id="ARBA00022473"/>
    </source>
</evidence>
<dbReference type="GO" id="GO:0000981">
    <property type="term" value="F:DNA-binding transcription factor activity, RNA polymerase II-specific"/>
    <property type="evidence" value="ECO:0007669"/>
    <property type="project" value="InterPro"/>
</dbReference>
<evidence type="ECO:0000313" key="15">
    <source>
        <dbReference type="Proteomes" id="UP001283361"/>
    </source>
</evidence>
<keyword evidence="4" id="KW-0678">Repressor</keyword>
<dbReference type="GO" id="GO:0030154">
    <property type="term" value="P:cell differentiation"/>
    <property type="evidence" value="ECO:0007669"/>
    <property type="project" value="InterPro"/>
</dbReference>
<evidence type="ECO:0000256" key="8">
    <source>
        <dbReference type="ARBA" id="ARBA00023163"/>
    </source>
</evidence>
<dbReference type="Gene3D" id="1.10.10.60">
    <property type="entry name" value="Homeodomain-like"/>
    <property type="match status" value="1"/>
</dbReference>
<feature type="compositionally biased region" description="Polar residues" evidence="12">
    <location>
        <begin position="28"/>
        <end position="38"/>
    </location>
</feature>
<feature type="compositionally biased region" description="Polar residues" evidence="12">
    <location>
        <begin position="1"/>
        <end position="11"/>
    </location>
</feature>
<evidence type="ECO:0000256" key="12">
    <source>
        <dbReference type="SAM" id="MobiDB-lite"/>
    </source>
</evidence>
<dbReference type="GO" id="GO:0003677">
    <property type="term" value="F:DNA binding"/>
    <property type="evidence" value="ECO:0007669"/>
    <property type="project" value="UniProtKB-UniRule"/>
</dbReference>
<dbReference type="PROSITE" id="PS50071">
    <property type="entry name" value="HOMEOBOX_2"/>
    <property type="match status" value="1"/>
</dbReference>
<evidence type="ECO:0000256" key="11">
    <source>
        <dbReference type="RuleBase" id="RU000682"/>
    </source>
</evidence>
<feature type="DNA-binding region" description="Homeobox" evidence="10">
    <location>
        <begin position="120"/>
        <end position="171"/>
    </location>
</feature>
<name>A0AAE0Y3A2_9GAST</name>
<keyword evidence="6 10" id="KW-0238">DNA-binding</keyword>